<dbReference type="Gene3D" id="2.60.120.890">
    <property type="entry name" value="BT2081, beta-jelly-roll domain"/>
    <property type="match status" value="1"/>
</dbReference>
<gene>
    <name evidence="2" type="ORF">DXC17_03490</name>
</gene>
<feature type="domain" description="Putative carbohydrate metabolism" evidence="1">
    <location>
        <begin position="598"/>
        <end position="793"/>
    </location>
</feature>
<dbReference type="RefSeq" id="WP_117747411.1">
    <property type="nucleotide sequence ID" value="NZ_QSTF01000005.1"/>
</dbReference>
<dbReference type="Pfam" id="PF13201">
    <property type="entry name" value="PCMD"/>
    <property type="match status" value="1"/>
</dbReference>
<dbReference type="InterPro" id="IPR038653">
    <property type="entry name" value="Put_CMD_sf"/>
</dbReference>
<proteinExistence type="predicted"/>
<accession>A0A3E4WIP9</accession>
<dbReference type="AlphaFoldDB" id="A0A3E4WIP9"/>
<evidence type="ECO:0000313" key="2">
    <source>
        <dbReference type="EMBL" id="RGM42000.1"/>
    </source>
</evidence>
<reference evidence="2 3" key="1">
    <citation type="submission" date="2018-08" db="EMBL/GenBank/DDBJ databases">
        <title>A genome reference for cultivated species of the human gut microbiota.</title>
        <authorList>
            <person name="Zou Y."/>
            <person name="Xue W."/>
            <person name="Luo G."/>
        </authorList>
    </citation>
    <scope>NUCLEOTIDE SEQUENCE [LARGE SCALE GENOMIC DNA]</scope>
    <source>
        <strain evidence="2 3">OM08-14</strain>
    </source>
</reference>
<comment type="caution">
    <text evidence="2">The sequence shown here is derived from an EMBL/GenBank/DDBJ whole genome shotgun (WGS) entry which is preliminary data.</text>
</comment>
<dbReference type="PROSITE" id="PS51257">
    <property type="entry name" value="PROKAR_LIPOPROTEIN"/>
    <property type="match status" value="1"/>
</dbReference>
<dbReference type="Proteomes" id="UP000260780">
    <property type="component" value="Unassembled WGS sequence"/>
</dbReference>
<dbReference type="Pfam" id="PF14900">
    <property type="entry name" value="DUF4493"/>
    <property type="match status" value="1"/>
</dbReference>
<sequence length="834" mass="92276">MKKVYYGLLSFFFVGLVSCTKDEPQSSLEGRIDVKVSTDQTLLGEASRSGEEKTIPDINDFGLTIESLDGKVFNSWESFADFSPISVAVGTYTVTASYGDAEAEGFDAVSYLGSTNVEVRSAETSEASVTCVINKAKVSIAYTDEFKSYFNSYSAYVSSSKGNKVTYSADEVRGAYFVPGDLGVYLEVTRQGVSKKVTLNPKNFTAEEKHEYRLTMDVDAATASLKIIFNDNPSSEQNVEINISDEALNADPPVFTPYGFTSGNTLEVLEGAAFTEKLEAYLNAPAGLAKCELVTNSASLKEQGWPESVDLMNLTTEQSQKMTALGLQTKGLGVNHDKIALIDFQQLVPNLTCTSENNEVHTFTLRATDALTKVSEELKLVIETRNNGFAVELPETVPYASTSVTFTLTLEGDVSKVKFYYDLSDTGVYQPFDAEKVQITRDNTKHTVTLTYPESLTDTEHDVKLKAEFGVKVIEKSFKIEDPELTLSLKNGDADVWATKAYLQVEASAKSRASRTISSSTVEIQYKEGEEWKEWPNQSYNEETGLFLLTKMGEGATETEGVSYTLRAVYKRGGELTYTCSNELSFATELKSQIPNSDFEEWYTDTDKYLLKSWYLYYPYLKGDDAHWWATNNARAQAWTVYPVEVTTCPAVIYTYDTPSGNGKAAEIHTSGSGGEYASTSNVMYPESAFAGSLFIGTYSWSDKAEHQTLGHAFASRPSALSFWYKYKPYKTDAFKVIVELKNGETSIAKGEFTPNAYSNEDSEYKNGVVTLNYTNSLLKATIISVQFLSTVKTSFTSDDLQKNGTLTLTDCADSWNAHFGSFLKIDDVELIYE</sequence>
<dbReference type="InterPro" id="IPR025112">
    <property type="entry name" value="PCMD"/>
</dbReference>
<dbReference type="InterPro" id="IPR027840">
    <property type="entry name" value="DUF4493"/>
</dbReference>
<name>A0A3E4WIP9_9BACT</name>
<protein>
    <submittedName>
        <fullName evidence="2">DUF4493 domain-containing protein</fullName>
    </submittedName>
</protein>
<dbReference type="EMBL" id="QSTF01000005">
    <property type="protein sequence ID" value="RGM42000.1"/>
    <property type="molecule type" value="Genomic_DNA"/>
</dbReference>
<organism evidence="2 3">
    <name type="scientific">Phocaeicola plebeius</name>
    <dbReference type="NCBI Taxonomy" id="310297"/>
    <lineage>
        <taxon>Bacteria</taxon>
        <taxon>Pseudomonadati</taxon>
        <taxon>Bacteroidota</taxon>
        <taxon>Bacteroidia</taxon>
        <taxon>Bacteroidales</taxon>
        <taxon>Bacteroidaceae</taxon>
        <taxon>Phocaeicola</taxon>
    </lineage>
</organism>
<evidence type="ECO:0000259" key="1">
    <source>
        <dbReference type="Pfam" id="PF13201"/>
    </source>
</evidence>
<evidence type="ECO:0000313" key="3">
    <source>
        <dbReference type="Proteomes" id="UP000260780"/>
    </source>
</evidence>